<dbReference type="AlphaFoldDB" id="A0A7W6A5B9"/>
<dbReference type="CDD" id="cd07097">
    <property type="entry name" value="ALDH_KGSADH-YcbD"/>
    <property type="match status" value="1"/>
</dbReference>
<evidence type="ECO:0000256" key="3">
    <source>
        <dbReference type="PROSITE-ProRule" id="PRU10007"/>
    </source>
</evidence>
<evidence type="ECO:0000256" key="2">
    <source>
        <dbReference type="ARBA" id="ARBA00023002"/>
    </source>
</evidence>
<proteinExistence type="inferred from homology"/>
<dbReference type="InterPro" id="IPR016161">
    <property type="entry name" value="Ald_DH/histidinol_DH"/>
</dbReference>
<protein>
    <submittedName>
        <fullName evidence="6">Aldehyde dehydrogenase (NAD+)</fullName>
        <ecNumber evidence="6">1.2.1.3</ecNumber>
    </submittedName>
</protein>
<dbReference type="EC" id="1.2.1.3" evidence="6"/>
<dbReference type="FunFam" id="3.40.605.10:FF:000007">
    <property type="entry name" value="NAD/NADP-dependent betaine aldehyde dehydrogenase"/>
    <property type="match status" value="1"/>
</dbReference>
<dbReference type="EMBL" id="JACIDA010000002">
    <property type="protein sequence ID" value="MBB3872462.1"/>
    <property type="molecule type" value="Genomic_DNA"/>
</dbReference>
<evidence type="ECO:0000256" key="1">
    <source>
        <dbReference type="ARBA" id="ARBA00009986"/>
    </source>
</evidence>
<feature type="active site" evidence="3">
    <location>
        <position position="249"/>
    </location>
</feature>
<dbReference type="GO" id="GO:0004029">
    <property type="term" value="F:aldehyde dehydrogenase (NAD+) activity"/>
    <property type="evidence" value="ECO:0007669"/>
    <property type="project" value="UniProtKB-EC"/>
</dbReference>
<dbReference type="Proteomes" id="UP000532936">
    <property type="component" value="Unassembled WGS sequence"/>
</dbReference>
<dbReference type="PROSITE" id="PS00070">
    <property type="entry name" value="ALDEHYDE_DEHYDR_CYS"/>
    <property type="match status" value="1"/>
</dbReference>
<sequence>MTDTLELSHWIGGEKVSGAFAGESLNPSDTRDVVARTPRGGAAEVDQAVQAARAAFPGWSDASPEVRFDVLDKAGSLIMERAAQIGRLLAREEGKTLPEGIGETMRAARILKYFAGEALRVHGQNLASTRPGVEIQTYRQAVGVFGLITPWNFPIAIPAWKIAPAIAFGNTVVIKPAGPTPATAEALIAVLHEAGLPKGVVNMVIGDGDVGRAIVAHPGIDGISFTGSQAVGAGVAEGAMKRQARVQLEMGGKNPLIVLDDADLDRAVAVALDGSFFATGQRCTASSRLIVQDGIHDRFVAALAEKVAALRVGDALDPNTQMGPAVSEAQRETSYKYIDIAKEAGGRIVTGGERPNFDKPGWYVQPTLIADTVADARINNEEVFGPVASTIRVASYEEALAVANGVEFGLSAGIVTQSLKYARDFQKNARAGMTMVNLATAGVDYHVPFGGSKKSSYGSREQGFAAVEFYTQIKTSYSAG</sequence>
<dbReference type="InterPro" id="IPR016160">
    <property type="entry name" value="Ald_DH_CS_CYS"/>
</dbReference>
<evidence type="ECO:0000259" key="5">
    <source>
        <dbReference type="Pfam" id="PF00171"/>
    </source>
</evidence>
<evidence type="ECO:0000313" key="6">
    <source>
        <dbReference type="EMBL" id="MBB3872462.1"/>
    </source>
</evidence>
<dbReference type="Gene3D" id="3.40.605.10">
    <property type="entry name" value="Aldehyde Dehydrogenase, Chain A, domain 1"/>
    <property type="match status" value="1"/>
</dbReference>
<dbReference type="InterPro" id="IPR015590">
    <property type="entry name" value="Aldehyde_DH_dom"/>
</dbReference>
<comment type="similarity">
    <text evidence="1 4">Belongs to the aldehyde dehydrogenase family.</text>
</comment>
<organism evidence="6 7">
    <name type="scientific">Brevundimonas mediterranea</name>
    <dbReference type="NCBI Taxonomy" id="74329"/>
    <lineage>
        <taxon>Bacteria</taxon>
        <taxon>Pseudomonadati</taxon>
        <taxon>Pseudomonadota</taxon>
        <taxon>Alphaproteobacteria</taxon>
        <taxon>Caulobacterales</taxon>
        <taxon>Caulobacteraceae</taxon>
        <taxon>Brevundimonas</taxon>
    </lineage>
</organism>
<dbReference type="InterPro" id="IPR029510">
    <property type="entry name" value="Ald_DH_CS_GLU"/>
</dbReference>
<comment type="caution">
    <text evidence="6">The sequence shown here is derived from an EMBL/GenBank/DDBJ whole genome shotgun (WGS) entry which is preliminary data.</text>
</comment>
<dbReference type="Gene3D" id="3.40.309.10">
    <property type="entry name" value="Aldehyde Dehydrogenase, Chain A, domain 2"/>
    <property type="match status" value="1"/>
</dbReference>
<dbReference type="Pfam" id="PF00171">
    <property type="entry name" value="Aldedh"/>
    <property type="match status" value="1"/>
</dbReference>
<reference evidence="6 7" key="1">
    <citation type="submission" date="2020-08" db="EMBL/GenBank/DDBJ databases">
        <title>Genomic Encyclopedia of Type Strains, Phase IV (KMG-IV): sequencing the most valuable type-strain genomes for metagenomic binning, comparative biology and taxonomic classification.</title>
        <authorList>
            <person name="Goeker M."/>
        </authorList>
    </citation>
    <scope>NUCLEOTIDE SEQUENCE [LARGE SCALE GENOMIC DNA]</scope>
    <source>
        <strain evidence="6 7">DSM 14878</strain>
    </source>
</reference>
<evidence type="ECO:0000313" key="7">
    <source>
        <dbReference type="Proteomes" id="UP000532936"/>
    </source>
</evidence>
<dbReference type="PROSITE" id="PS00687">
    <property type="entry name" value="ALDEHYDE_DEHYDR_GLU"/>
    <property type="match status" value="1"/>
</dbReference>
<accession>A0A7W6A5B9</accession>
<name>A0A7W6A5B9_9CAUL</name>
<gene>
    <name evidence="6" type="ORF">GGR11_002015</name>
</gene>
<feature type="domain" description="Aldehyde dehydrogenase" evidence="5">
    <location>
        <begin position="23"/>
        <end position="475"/>
    </location>
</feature>
<evidence type="ECO:0000256" key="4">
    <source>
        <dbReference type="RuleBase" id="RU003345"/>
    </source>
</evidence>
<dbReference type="SUPFAM" id="SSF53720">
    <property type="entry name" value="ALDH-like"/>
    <property type="match status" value="1"/>
</dbReference>
<dbReference type="InterPro" id="IPR016163">
    <property type="entry name" value="Ald_DH_C"/>
</dbReference>
<dbReference type="PANTHER" id="PTHR11699">
    <property type="entry name" value="ALDEHYDE DEHYDROGENASE-RELATED"/>
    <property type="match status" value="1"/>
</dbReference>
<dbReference type="RefSeq" id="WP_183196610.1">
    <property type="nucleotide sequence ID" value="NZ_JACIDA010000002.1"/>
</dbReference>
<dbReference type="InterPro" id="IPR016162">
    <property type="entry name" value="Ald_DH_N"/>
</dbReference>
<keyword evidence="2 4" id="KW-0560">Oxidoreductase</keyword>